<evidence type="ECO:0000256" key="5">
    <source>
        <dbReference type="ARBA" id="ARBA00023163"/>
    </source>
</evidence>
<keyword evidence="5" id="KW-0804">Transcription</keyword>
<proteinExistence type="predicted"/>
<dbReference type="Pfam" id="PF11951">
    <property type="entry name" value="Fungal_trans_2"/>
    <property type="match status" value="1"/>
</dbReference>
<keyword evidence="1" id="KW-0479">Metal-binding</keyword>
<comment type="caution">
    <text evidence="8">The sequence shown here is derived from an EMBL/GenBank/DDBJ whole genome shotgun (WGS) entry which is preliminary data.</text>
</comment>
<evidence type="ECO:0000256" key="3">
    <source>
        <dbReference type="ARBA" id="ARBA00023015"/>
    </source>
</evidence>
<dbReference type="OrthoDB" id="3598904at2759"/>
<gene>
    <name evidence="8" type="ORF">F5X68DRAFT_266878</name>
</gene>
<feature type="domain" description="Zn(2)-C6 fungal-type" evidence="7">
    <location>
        <begin position="7"/>
        <end position="35"/>
    </location>
</feature>
<organism evidence="8 9">
    <name type="scientific">Plectosphaerella plurivora</name>
    <dbReference type="NCBI Taxonomy" id="936078"/>
    <lineage>
        <taxon>Eukaryota</taxon>
        <taxon>Fungi</taxon>
        <taxon>Dikarya</taxon>
        <taxon>Ascomycota</taxon>
        <taxon>Pezizomycotina</taxon>
        <taxon>Sordariomycetes</taxon>
        <taxon>Hypocreomycetidae</taxon>
        <taxon>Glomerellales</taxon>
        <taxon>Plectosphaerellaceae</taxon>
        <taxon>Plectosphaerella</taxon>
    </lineage>
</organism>
<dbReference type="Pfam" id="PF00172">
    <property type="entry name" value="Zn_clus"/>
    <property type="match status" value="1"/>
</dbReference>
<accession>A0A9P9AFQ3</accession>
<dbReference type="CDD" id="cd00067">
    <property type="entry name" value="GAL4"/>
    <property type="match status" value="1"/>
</dbReference>
<dbReference type="InterPro" id="IPR001138">
    <property type="entry name" value="Zn2Cys6_DnaBD"/>
</dbReference>
<evidence type="ECO:0000256" key="2">
    <source>
        <dbReference type="ARBA" id="ARBA00022833"/>
    </source>
</evidence>
<dbReference type="GO" id="GO:0003677">
    <property type="term" value="F:DNA binding"/>
    <property type="evidence" value="ECO:0007669"/>
    <property type="project" value="UniProtKB-KW"/>
</dbReference>
<evidence type="ECO:0000313" key="8">
    <source>
        <dbReference type="EMBL" id="KAH6695507.1"/>
    </source>
</evidence>
<dbReference type="EMBL" id="JAGSXJ010000002">
    <property type="protein sequence ID" value="KAH6695507.1"/>
    <property type="molecule type" value="Genomic_DNA"/>
</dbReference>
<dbReference type="GO" id="GO:0008270">
    <property type="term" value="F:zinc ion binding"/>
    <property type="evidence" value="ECO:0007669"/>
    <property type="project" value="InterPro"/>
</dbReference>
<keyword evidence="3" id="KW-0805">Transcription regulation</keyword>
<evidence type="ECO:0000259" key="7">
    <source>
        <dbReference type="PROSITE" id="PS50048"/>
    </source>
</evidence>
<reference evidence="8" key="1">
    <citation type="journal article" date="2021" name="Nat. Commun.">
        <title>Genetic determinants of endophytism in the Arabidopsis root mycobiome.</title>
        <authorList>
            <person name="Mesny F."/>
            <person name="Miyauchi S."/>
            <person name="Thiergart T."/>
            <person name="Pickel B."/>
            <person name="Atanasova L."/>
            <person name="Karlsson M."/>
            <person name="Huettel B."/>
            <person name="Barry K.W."/>
            <person name="Haridas S."/>
            <person name="Chen C."/>
            <person name="Bauer D."/>
            <person name="Andreopoulos W."/>
            <person name="Pangilinan J."/>
            <person name="LaButti K."/>
            <person name="Riley R."/>
            <person name="Lipzen A."/>
            <person name="Clum A."/>
            <person name="Drula E."/>
            <person name="Henrissat B."/>
            <person name="Kohler A."/>
            <person name="Grigoriev I.V."/>
            <person name="Martin F.M."/>
            <person name="Hacquard S."/>
        </authorList>
    </citation>
    <scope>NUCLEOTIDE SEQUENCE</scope>
    <source>
        <strain evidence="8">MPI-SDFR-AT-0117</strain>
    </source>
</reference>
<keyword evidence="4" id="KW-0238">DNA-binding</keyword>
<dbReference type="InterPro" id="IPR021858">
    <property type="entry name" value="Fun_TF"/>
</dbReference>
<dbReference type="Gene3D" id="4.10.240.10">
    <property type="entry name" value="Zn(2)-C6 fungal-type DNA-binding domain"/>
    <property type="match status" value="1"/>
</dbReference>
<evidence type="ECO:0000256" key="4">
    <source>
        <dbReference type="ARBA" id="ARBA00023125"/>
    </source>
</evidence>
<dbReference type="GO" id="GO:0000981">
    <property type="term" value="F:DNA-binding transcription factor activity, RNA polymerase II-specific"/>
    <property type="evidence" value="ECO:0007669"/>
    <property type="project" value="InterPro"/>
</dbReference>
<protein>
    <recommendedName>
        <fullName evidence="7">Zn(2)-C6 fungal-type domain-containing protein</fullName>
    </recommendedName>
</protein>
<name>A0A9P9AFQ3_9PEZI</name>
<keyword evidence="6" id="KW-0539">Nucleus</keyword>
<dbReference type="Proteomes" id="UP000770015">
    <property type="component" value="Unassembled WGS sequence"/>
</dbReference>
<evidence type="ECO:0000313" key="9">
    <source>
        <dbReference type="Proteomes" id="UP000770015"/>
    </source>
</evidence>
<evidence type="ECO:0000256" key="1">
    <source>
        <dbReference type="ARBA" id="ARBA00022723"/>
    </source>
</evidence>
<sequence>MSRSKDGCITCRIRRVKCDEKKPSCQKCLTSKRKCDGYLSPDVRMSRRELAAAIKMTGSSMTRALSQIPSRLDLQTRELSPGDARLFEFFRRVIVPDTTNNLPSNFWQRDVMQLAHTEPAFWHATVALGRLHKCTWTEVEASGNRATHETVERQATKHYIQAMSLAKRLDSLPKYVILSIVLSATAGMLGRWNDMQAHVLSGLRILVAEAPRLDRVKMLGAAILRMDLQAMTAYKDVSQPYPYHTSRALFDVEAFLLTPCVPGQSIENVGSDLKAIGRAFFLLDDGLLSGFVPYGPWLTKVEGVRRRLVAWERRMAALEASLLPSQADEQAILCLRLGHVMLRTLSTAGPPGPESRFDRLLGFWEYAVNLAASILARIKQRSQRSAFPGLSLETGILLPLQVITHRCRHHSLRHAALKILAESNTVESFWRSDVTFKMQQAVVAVEEESVGPVSAPPFTPTLVDMSTPGIAWDNWSQDGFCPATALHWRDQPMIPEMARLKDVQSTTSFEKRCVDLSLVMCGENKEPNGGLRKIRVTY</sequence>
<dbReference type="PANTHER" id="PTHR36206:SF13">
    <property type="entry name" value="TRANSCRIPTIONAL REGULATORY PROTEIN MOC3"/>
    <property type="match status" value="1"/>
</dbReference>
<dbReference type="PROSITE" id="PS50048">
    <property type="entry name" value="ZN2_CY6_FUNGAL_2"/>
    <property type="match status" value="1"/>
</dbReference>
<dbReference type="PANTHER" id="PTHR36206">
    <property type="entry name" value="ASPERCRYPTIN BIOSYNTHESIS CLUSTER-SPECIFIC TRANSCRIPTION REGULATOR ATNN-RELATED"/>
    <property type="match status" value="1"/>
</dbReference>
<dbReference type="PROSITE" id="PS00463">
    <property type="entry name" value="ZN2_CY6_FUNGAL_1"/>
    <property type="match status" value="1"/>
</dbReference>
<keyword evidence="2" id="KW-0862">Zinc</keyword>
<evidence type="ECO:0000256" key="6">
    <source>
        <dbReference type="ARBA" id="ARBA00023242"/>
    </source>
</evidence>
<dbReference type="SUPFAM" id="SSF57701">
    <property type="entry name" value="Zn2/Cys6 DNA-binding domain"/>
    <property type="match status" value="1"/>
</dbReference>
<dbReference type="InterPro" id="IPR052360">
    <property type="entry name" value="Transcr_Regulatory_Proteins"/>
</dbReference>
<dbReference type="InterPro" id="IPR036864">
    <property type="entry name" value="Zn2-C6_fun-type_DNA-bd_sf"/>
</dbReference>
<keyword evidence="9" id="KW-1185">Reference proteome</keyword>
<dbReference type="SMART" id="SM00066">
    <property type="entry name" value="GAL4"/>
    <property type="match status" value="1"/>
</dbReference>
<dbReference type="AlphaFoldDB" id="A0A9P9AFQ3"/>